<comment type="caution">
    <text evidence="1">The sequence shown here is derived from an EMBL/GenBank/DDBJ whole genome shotgun (WGS) entry which is preliminary data.</text>
</comment>
<sequence length="48" mass="5513">ISHCAYRHYVESYPEGVELRTNGFLPMALFDLHLPCVPVSTNFFRALT</sequence>
<accession>A0A8J4QAF7</accession>
<evidence type="ECO:0000313" key="1">
    <source>
        <dbReference type="EMBL" id="KAF3946822.1"/>
    </source>
</evidence>
<gene>
    <name evidence="1" type="ORF">CMV_026952</name>
</gene>
<dbReference type="EMBL" id="JRKL02008551">
    <property type="protein sequence ID" value="KAF3946822.1"/>
    <property type="molecule type" value="Genomic_DNA"/>
</dbReference>
<evidence type="ECO:0000313" key="2">
    <source>
        <dbReference type="Proteomes" id="UP000737018"/>
    </source>
</evidence>
<proteinExistence type="predicted"/>
<feature type="non-terminal residue" evidence="1">
    <location>
        <position position="1"/>
    </location>
</feature>
<name>A0A8J4QAF7_9ROSI</name>
<protein>
    <submittedName>
        <fullName evidence="1">Uncharacterized protein</fullName>
    </submittedName>
</protein>
<reference evidence="1" key="1">
    <citation type="submission" date="2020-03" db="EMBL/GenBank/DDBJ databases">
        <title>Castanea mollissima Vanexum genome sequencing.</title>
        <authorList>
            <person name="Staton M."/>
        </authorList>
    </citation>
    <scope>NUCLEOTIDE SEQUENCE</scope>
    <source>
        <tissue evidence="1">Leaf</tissue>
    </source>
</reference>
<dbReference type="Proteomes" id="UP000737018">
    <property type="component" value="Unassembled WGS sequence"/>
</dbReference>
<organism evidence="1 2">
    <name type="scientific">Castanea mollissima</name>
    <name type="common">Chinese chestnut</name>
    <dbReference type="NCBI Taxonomy" id="60419"/>
    <lineage>
        <taxon>Eukaryota</taxon>
        <taxon>Viridiplantae</taxon>
        <taxon>Streptophyta</taxon>
        <taxon>Embryophyta</taxon>
        <taxon>Tracheophyta</taxon>
        <taxon>Spermatophyta</taxon>
        <taxon>Magnoliopsida</taxon>
        <taxon>eudicotyledons</taxon>
        <taxon>Gunneridae</taxon>
        <taxon>Pentapetalae</taxon>
        <taxon>rosids</taxon>
        <taxon>fabids</taxon>
        <taxon>Fagales</taxon>
        <taxon>Fagaceae</taxon>
        <taxon>Castanea</taxon>
    </lineage>
</organism>
<dbReference type="AlphaFoldDB" id="A0A8J4QAF7"/>
<keyword evidence="2" id="KW-1185">Reference proteome</keyword>